<evidence type="ECO:0000313" key="3">
    <source>
        <dbReference type="Proteomes" id="UP000000305"/>
    </source>
</evidence>
<feature type="compositionally biased region" description="Acidic residues" evidence="1">
    <location>
        <begin position="29"/>
        <end position="44"/>
    </location>
</feature>
<keyword evidence="3" id="KW-1185">Reference proteome</keyword>
<dbReference type="HOGENOM" id="CLU_2833760_0_0_1"/>
<evidence type="ECO:0000313" key="2">
    <source>
        <dbReference type="EMBL" id="EFX64724.1"/>
    </source>
</evidence>
<sequence length="66" mass="7521">MNEEIRAAKAAAASARASLAPLMLNEQGIAEEPEPDLMEEDFFEESLKKEQEATTEAEKEEQRRRR</sequence>
<dbReference type="AlphaFoldDB" id="E9HU57"/>
<dbReference type="Proteomes" id="UP000000305">
    <property type="component" value="Unassembled WGS sequence"/>
</dbReference>
<dbReference type="InParanoid" id="E9HU57"/>
<organism evidence="2 3">
    <name type="scientific">Daphnia pulex</name>
    <name type="common">Water flea</name>
    <dbReference type="NCBI Taxonomy" id="6669"/>
    <lineage>
        <taxon>Eukaryota</taxon>
        <taxon>Metazoa</taxon>
        <taxon>Ecdysozoa</taxon>
        <taxon>Arthropoda</taxon>
        <taxon>Crustacea</taxon>
        <taxon>Branchiopoda</taxon>
        <taxon>Diplostraca</taxon>
        <taxon>Cladocera</taxon>
        <taxon>Anomopoda</taxon>
        <taxon>Daphniidae</taxon>
        <taxon>Daphnia</taxon>
    </lineage>
</organism>
<accession>E9HU57</accession>
<gene>
    <name evidence="2" type="ORF">DAPPUDRAFT_265869</name>
</gene>
<evidence type="ECO:0000256" key="1">
    <source>
        <dbReference type="SAM" id="MobiDB-lite"/>
    </source>
</evidence>
<name>E9HU57_DAPPU</name>
<protein>
    <submittedName>
        <fullName evidence="2">Uncharacterized protein</fullName>
    </submittedName>
</protein>
<dbReference type="KEGG" id="dpx:DAPPUDRAFT_265869"/>
<reference evidence="2 3" key="1">
    <citation type="journal article" date="2011" name="Science">
        <title>The ecoresponsive genome of Daphnia pulex.</title>
        <authorList>
            <person name="Colbourne J.K."/>
            <person name="Pfrender M.E."/>
            <person name="Gilbert D."/>
            <person name="Thomas W.K."/>
            <person name="Tucker A."/>
            <person name="Oakley T.H."/>
            <person name="Tokishita S."/>
            <person name="Aerts A."/>
            <person name="Arnold G.J."/>
            <person name="Basu M.K."/>
            <person name="Bauer D.J."/>
            <person name="Caceres C.E."/>
            <person name="Carmel L."/>
            <person name="Casola C."/>
            <person name="Choi J.H."/>
            <person name="Detter J.C."/>
            <person name="Dong Q."/>
            <person name="Dusheyko S."/>
            <person name="Eads B.D."/>
            <person name="Frohlich T."/>
            <person name="Geiler-Samerotte K.A."/>
            <person name="Gerlach D."/>
            <person name="Hatcher P."/>
            <person name="Jogdeo S."/>
            <person name="Krijgsveld J."/>
            <person name="Kriventseva E.V."/>
            <person name="Kultz D."/>
            <person name="Laforsch C."/>
            <person name="Lindquist E."/>
            <person name="Lopez J."/>
            <person name="Manak J.R."/>
            <person name="Muller J."/>
            <person name="Pangilinan J."/>
            <person name="Patwardhan R.P."/>
            <person name="Pitluck S."/>
            <person name="Pritham E.J."/>
            <person name="Rechtsteiner A."/>
            <person name="Rho M."/>
            <person name="Rogozin I.B."/>
            <person name="Sakarya O."/>
            <person name="Salamov A."/>
            <person name="Schaack S."/>
            <person name="Shapiro H."/>
            <person name="Shiga Y."/>
            <person name="Skalitzky C."/>
            <person name="Smith Z."/>
            <person name="Souvorov A."/>
            <person name="Sung W."/>
            <person name="Tang Z."/>
            <person name="Tsuchiya D."/>
            <person name="Tu H."/>
            <person name="Vos H."/>
            <person name="Wang M."/>
            <person name="Wolf Y.I."/>
            <person name="Yamagata H."/>
            <person name="Yamada T."/>
            <person name="Ye Y."/>
            <person name="Shaw J.R."/>
            <person name="Andrews J."/>
            <person name="Crease T.J."/>
            <person name="Tang H."/>
            <person name="Lucas S.M."/>
            <person name="Robertson H.M."/>
            <person name="Bork P."/>
            <person name="Koonin E.V."/>
            <person name="Zdobnov E.M."/>
            <person name="Grigoriev I.V."/>
            <person name="Lynch M."/>
            <person name="Boore J.L."/>
        </authorList>
    </citation>
    <scope>NUCLEOTIDE SEQUENCE [LARGE SCALE GENOMIC DNA]</scope>
</reference>
<feature type="region of interest" description="Disordered" evidence="1">
    <location>
        <begin position="26"/>
        <end position="66"/>
    </location>
</feature>
<proteinExistence type="predicted"/>
<dbReference type="EMBL" id="GL732796">
    <property type="protein sequence ID" value="EFX64724.1"/>
    <property type="molecule type" value="Genomic_DNA"/>
</dbReference>
<feature type="compositionally biased region" description="Basic and acidic residues" evidence="1">
    <location>
        <begin position="45"/>
        <end position="66"/>
    </location>
</feature>